<dbReference type="SMR" id="A0A1D6GBB1"/>
<proteinExistence type="predicted"/>
<dbReference type="InterPro" id="IPR011990">
    <property type="entry name" value="TPR-like_helical_dom_sf"/>
</dbReference>
<dbReference type="PANTHER" id="PTHR46782:SF1">
    <property type="entry name" value="OS01G0757700 PROTEIN"/>
    <property type="match status" value="1"/>
</dbReference>
<evidence type="ECO:0000256" key="1">
    <source>
        <dbReference type="ARBA" id="ARBA00022737"/>
    </source>
</evidence>
<sequence>MAAMALALAMRIPRPRPHLSAVPGSWFRAAAGFHGPRVALSMRHAAGGRMFCLRGYWSPSLAPVREGPVRHHIKFNSVVVCGARGPRPRYPRVWKTRKKIGTISKSQKLVECIKGLSNVKEEVYGALDSFVAWELEFPLIVVKKALKKLEDEKEWKRIIQVIKWMFNKGQGKTMGSYYTLLNALIEDGRIEEAEELFGMVFSRYMEGLPRTFFMRMISFYYSVEAYDKMFEIFADMEELGVRPDGSIIRMLGDVFQKLEMMDKYEKLKKKYPPPKWDYRHIKGKRIRIRVYPDSNPEVAAKGDPDTDELEELESTHLNNELDEAASSGLDRSVLDDAASGDLEYM</sequence>
<keyword evidence="2" id="KW-0809">Transit peptide</keyword>
<dbReference type="Gene3D" id="1.25.40.10">
    <property type="entry name" value="Tetratricopeptide repeat domain"/>
    <property type="match status" value="1"/>
</dbReference>
<dbReference type="InterPro" id="IPR002885">
    <property type="entry name" value="PPR_rpt"/>
</dbReference>
<reference evidence="3" key="1">
    <citation type="submission" date="2015-12" db="EMBL/GenBank/DDBJ databases">
        <title>Update maize B73 reference genome by single molecule sequencing technologies.</title>
        <authorList>
            <consortium name="Maize Genome Sequencing Project"/>
            <person name="Ware D."/>
        </authorList>
    </citation>
    <scope>NUCLEOTIDE SEQUENCE</scope>
    <source>
        <tissue evidence="3">Seedling</tissue>
    </source>
</reference>
<dbReference type="EMBL" id="CM000784">
    <property type="protein sequence ID" value="AQL00374.1"/>
    <property type="molecule type" value="Genomic_DNA"/>
</dbReference>
<protein>
    <submittedName>
        <fullName evidence="3">Pentatricopeptide repeat-containing protein</fullName>
    </submittedName>
</protein>
<dbReference type="EMBL" id="CM000784">
    <property type="protein sequence ID" value="AQL00377.1"/>
    <property type="molecule type" value="Genomic_DNA"/>
</dbReference>
<dbReference type="PANTHER" id="PTHR46782">
    <property type="entry name" value="OS01G0757700 PROTEIN"/>
    <property type="match status" value="1"/>
</dbReference>
<dbReference type="InParanoid" id="A0A1D6GBB1"/>
<evidence type="ECO:0000313" key="3">
    <source>
        <dbReference type="EMBL" id="AQL00374.1"/>
    </source>
</evidence>
<organism evidence="3">
    <name type="scientific">Zea mays</name>
    <name type="common">Maize</name>
    <dbReference type="NCBI Taxonomy" id="4577"/>
    <lineage>
        <taxon>Eukaryota</taxon>
        <taxon>Viridiplantae</taxon>
        <taxon>Streptophyta</taxon>
        <taxon>Embryophyta</taxon>
        <taxon>Tracheophyta</taxon>
        <taxon>Spermatophyta</taxon>
        <taxon>Magnoliopsida</taxon>
        <taxon>Liliopsida</taxon>
        <taxon>Poales</taxon>
        <taxon>Poaceae</taxon>
        <taxon>PACMAD clade</taxon>
        <taxon>Panicoideae</taxon>
        <taxon>Andropogonodae</taxon>
        <taxon>Andropogoneae</taxon>
        <taxon>Tripsacinae</taxon>
        <taxon>Zea</taxon>
    </lineage>
</organism>
<dbReference type="FunCoup" id="A0A1D6GBB1">
    <property type="interactions" value="1510"/>
</dbReference>
<keyword evidence="1" id="KW-0677">Repeat</keyword>
<dbReference type="STRING" id="4577.A0A1D6GBB1"/>
<dbReference type="InterPro" id="IPR044646">
    <property type="entry name" value="EMB1417-like"/>
</dbReference>
<evidence type="ECO:0000256" key="2">
    <source>
        <dbReference type="ARBA" id="ARBA00022946"/>
    </source>
</evidence>
<dbReference type="Pfam" id="PF01535">
    <property type="entry name" value="PPR"/>
    <property type="match status" value="1"/>
</dbReference>
<dbReference type="AlphaFoldDB" id="A0A1D6GBB1"/>
<name>A0A1D6GBB1_MAIZE</name>
<gene>
    <name evidence="3" type="ORF">ZEAMMB73_Zm00001d012708</name>
</gene>
<accession>A0A1D6GBB1</accession>
<dbReference type="ExpressionAtlas" id="A0A1D6GBB1">
    <property type="expression patterns" value="baseline and differential"/>
</dbReference>